<keyword evidence="1" id="KW-0472">Membrane</keyword>
<dbReference type="Proteomes" id="UP000018415">
    <property type="component" value="Unassembled WGS sequence"/>
</dbReference>
<gene>
    <name evidence="2" type="ORF">P253_02250</name>
</gene>
<organism evidence="2 3">
    <name type="scientific">Acinetobacter indicus CIP 110367</name>
    <dbReference type="NCBI Taxonomy" id="1341679"/>
    <lineage>
        <taxon>Bacteria</taxon>
        <taxon>Pseudomonadati</taxon>
        <taxon>Pseudomonadota</taxon>
        <taxon>Gammaproteobacteria</taxon>
        <taxon>Moraxellales</taxon>
        <taxon>Moraxellaceae</taxon>
        <taxon>Acinetobacter</taxon>
    </lineage>
</organism>
<comment type="caution">
    <text evidence="2">The sequence shown here is derived from an EMBL/GenBank/DDBJ whole genome shotgun (WGS) entry which is preliminary data.</text>
</comment>
<reference evidence="2 3" key="1">
    <citation type="submission" date="2013-10" db="EMBL/GenBank/DDBJ databases">
        <title>The Genome Sequence of Acinetobacter indicus CIP 110367.</title>
        <authorList>
            <consortium name="The Broad Institute Genomics Platform"/>
            <consortium name="The Broad Institute Genome Sequencing Center for Infectious Disease"/>
            <person name="Cerqueira G."/>
            <person name="Feldgarden M."/>
            <person name="Courvalin P."/>
            <person name="Grillot-Courvalin C."/>
            <person name="Clermont D."/>
            <person name="Rocha E."/>
            <person name="Yoon E.-J."/>
            <person name="Nemec A."/>
            <person name="Young S.K."/>
            <person name="Zeng Q."/>
            <person name="Gargeya S."/>
            <person name="Fitzgerald M."/>
            <person name="Abouelleil A."/>
            <person name="Alvarado L."/>
            <person name="Berlin A.M."/>
            <person name="Chapman S.B."/>
            <person name="Gainer-Dewar J."/>
            <person name="Goldberg J."/>
            <person name="Gnerre S."/>
            <person name="Griggs A."/>
            <person name="Gujja S."/>
            <person name="Hansen M."/>
            <person name="Howarth C."/>
            <person name="Imamovic A."/>
            <person name="Ireland A."/>
            <person name="Larimer J."/>
            <person name="McCowan C."/>
            <person name="Murphy C."/>
            <person name="Pearson M."/>
            <person name="Poon T.W."/>
            <person name="Priest M."/>
            <person name="Roberts A."/>
            <person name="Saif S."/>
            <person name="Shea T."/>
            <person name="Sykes S."/>
            <person name="Wortman J."/>
            <person name="Nusbaum C."/>
            <person name="Birren B."/>
        </authorList>
    </citation>
    <scope>NUCLEOTIDE SEQUENCE [LARGE SCALE GENOMIC DNA]</scope>
    <source>
        <strain evidence="2 3">CIP 110367</strain>
    </source>
</reference>
<sequence length="47" mass="5393">MNKPKAVSLRPIFRSYQLVIFILTFGLCLGIFCVVSNYTLEVMPNRV</sequence>
<accession>V2UGE7</accession>
<dbReference type="HOGENOM" id="CLU_3163501_0_0_6"/>
<proteinExistence type="predicted"/>
<name>V2UGE7_9GAMM</name>
<protein>
    <submittedName>
        <fullName evidence="2">Uncharacterized protein</fullName>
    </submittedName>
</protein>
<dbReference type="EMBL" id="AYET01000005">
    <property type="protein sequence ID" value="ESK47631.1"/>
    <property type="molecule type" value="Genomic_DNA"/>
</dbReference>
<evidence type="ECO:0000313" key="2">
    <source>
        <dbReference type="EMBL" id="ESK47631.1"/>
    </source>
</evidence>
<keyword evidence="1" id="KW-1133">Transmembrane helix</keyword>
<evidence type="ECO:0000256" key="1">
    <source>
        <dbReference type="SAM" id="Phobius"/>
    </source>
</evidence>
<evidence type="ECO:0000313" key="3">
    <source>
        <dbReference type="Proteomes" id="UP000018415"/>
    </source>
</evidence>
<keyword evidence="1" id="KW-0812">Transmembrane</keyword>
<dbReference type="AlphaFoldDB" id="V2UGE7"/>
<feature type="transmembrane region" description="Helical" evidence="1">
    <location>
        <begin position="20"/>
        <end position="40"/>
    </location>
</feature>
<keyword evidence="3" id="KW-1185">Reference proteome</keyword>